<dbReference type="EMBL" id="HE796907">
    <property type="protein sequence ID" value="CCL98949.1"/>
    <property type="molecule type" value="Genomic_DNA"/>
</dbReference>
<evidence type="ECO:0000256" key="2">
    <source>
        <dbReference type="SAM" id="SignalP"/>
    </source>
</evidence>
<dbReference type="PANTHER" id="PTHR31836">
    <property type="match status" value="1"/>
</dbReference>
<accession>J4H0U3</accession>
<evidence type="ECO:0000313" key="4">
    <source>
        <dbReference type="Proteomes" id="UP000006352"/>
    </source>
</evidence>
<dbReference type="CDD" id="cd22191">
    <property type="entry name" value="DPBB_RlpA_EXP_N-like"/>
    <property type="match status" value="1"/>
</dbReference>
<dbReference type="InParanoid" id="J4H0U3"/>
<dbReference type="HOGENOM" id="CLU_047639_0_1_1"/>
<dbReference type="PANTHER" id="PTHR31836:SF28">
    <property type="entry name" value="SRCR DOMAIN-CONTAINING PROTEIN-RELATED"/>
    <property type="match status" value="1"/>
</dbReference>
<proteinExistence type="predicted"/>
<evidence type="ECO:0000256" key="1">
    <source>
        <dbReference type="ARBA" id="ARBA00022729"/>
    </source>
</evidence>
<dbReference type="RefSeq" id="XP_012178232.1">
    <property type="nucleotide sequence ID" value="XM_012322842.1"/>
</dbReference>
<evidence type="ECO:0000313" key="3">
    <source>
        <dbReference type="EMBL" id="CCL98949.1"/>
    </source>
</evidence>
<sequence length="277" mass="29439">MRPLAPSLSFLPTLLTLSLLGLVFADSGSNVHRPQRTAHGLSRRHNHIPKHLEKRAPYKRFSDARFTFFDAGQNACGSKDSNSDYIVALNSAQFNGGEYCYQKVTISYGGKSTQATVTDECPGCPYGGLDFSRGLFDYFAAESIGVLYGTWTFDDGEGSSSSSSPSAASTPTPFTTYSSIQPTTSWSISSSYDTPSPTIFSLLAPSNYSSSTLTFALPTRPLIPFLTSEATATLATALATPTPPAPAPALSLDQGSLNQFNVAIVSLSGLIEAANWA</sequence>
<keyword evidence="4" id="KW-1185">Reference proteome</keyword>
<dbReference type="STRING" id="599839.J4H0U3"/>
<dbReference type="InterPro" id="IPR036908">
    <property type="entry name" value="RlpA-like_sf"/>
</dbReference>
<dbReference type="Proteomes" id="UP000006352">
    <property type="component" value="Unassembled WGS sequence"/>
</dbReference>
<dbReference type="OrthoDB" id="623670at2759"/>
<keyword evidence="1 2" id="KW-0732">Signal</keyword>
<dbReference type="SUPFAM" id="SSF50685">
    <property type="entry name" value="Barwin-like endoglucanases"/>
    <property type="match status" value="1"/>
</dbReference>
<reference evidence="3 4" key="1">
    <citation type="journal article" date="2012" name="Appl. Environ. Microbiol.">
        <title>Short-read sequencing for genomic analysis of the brown rot fungus Fibroporia radiculosa.</title>
        <authorList>
            <person name="Tang J.D."/>
            <person name="Perkins A.D."/>
            <person name="Sonstegard T.S."/>
            <person name="Schroeder S.G."/>
            <person name="Burgess S.C."/>
            <person name="Diehl S.V."/>
        </authorList>
    </citation>
    <scope>NUCLEOTIDE SEQUENCE [LARGE SCALE GENOMIC DNA]</scope>
    <source>
        <strain evidence="3 4">TFFH 294</strain>
    </source>
</reference>
<dbReference type="Gene3D" id="2.40.40.10">
    <property type="entry name" value="RlpA-like domain"/>
    <property type="match status" value="1"/>
</dbReference>
<protein>
    <recommendedName>
        <fullName evidence="5">RlpA-like protein double-psi beta-barrel domain-containing protein</fullName>
    </recommendedName>
</protein>
<feature type="signal peptide" evidence="2">
    <location>
        <begin position="1"/>
        <end position="25"/>
    </location>
</feature>
<evidence type="ECO:0008006" key="5">
    <source>
        <dbReference type="Google" id="ProtNLM"/>
    </source>
</evidence>
<dbReference type="GeneID" id="24093860"/>
<dbReference type="InterPro" id="IPR051477">
    <property type="entry name" value="Expansin_CellWall"/>
</dbReference>
<dbReference type="AlphaFoldDB" id="J4H0U3"/>
<name>J4H0U3_9APHY</name>
<feature type="chain" id="PRO_5003778268" description="RlpA-like protein double-psi beta-barrel domain-containing protein" evidence="2">
    <location>
        <begin position="26"/>
        <end position="277"/>
    </location>
</feature>
<organism evidence="3 4">
    <name type="scientific">Fibroporia radiculosa</name>
    <dbReference type="NCBI Taxonomy" id="599839"/>
    <lineage>
        <taxon>Eukaryota</taxon>
        <taxon>Fungi</taxon>
        <taxon>Dikarya</taxon>
        <taxon>Basidiomycota</taxon>
        <taxon>Agaricomycotina</taxon>
        <taxon>Agaricomycetes</taxon>
        <taxon>Polyporales</taxon>
        <taxon>Fibroporiaceae</taxon>
        <taxon>Fibroporia</taxon>
    </lineage>
</organism>
<gene>
    <name evidence="3" type="ORF">FIBRA_00957</name>
</gene>